<dbReference type="RefSeq" id="WP_088620736.1">
    <property type="nucleotide sequence ID" value="NZ_CP022129.1"/>
</dbReference>
<dbReference type="OrthoDB" id="5576710at2"/>
<dbReference type="Proteomes" id="UP000197019">
    <property type="component" value="Chromosome"/>
</dbReference>
<evidence type="ECO:0008006" key="4">
    <source>
        <dbReference type="Google" id="ProtNLM"/>
    </source>
</evidence>
<keyword evidence="1" id="KW-0732">Signal</keyword>
<organism evidence="2 3">
    <name type="scientific">Methylovulum psychrotolerans</name>
    <dbReference type="NCBI Taxonomy" id="1704499"/>
    <lineage>
        <taxon>Bacteria</taxon>
        <taxon>Pseudomonadati</taxon>
        <taxon>Pseudomonadota</taxon>
        <taxon>Gammaproteobacteria</taxon>
        <taxon>Methylococcales</taxon>
        <taxon>Methylococcaceae</taxon>
        <taxon>Methylovulum</taxon>
    </lineage>
</organism>
<evidence type="ECO:0000313" key="3">
    <source>
        <dbReference type="Proteomes" id="UP000197019"/>
    </source>
</evidence>
<dbReference type="EMBL" id="CP022129">
    <property type="protein sequence ID" value="ASF47866.1"/>
    <property type="molecule type" value="Genomic_DNA"/>
</dbReference>
<accession>A0A1Z4C2U9</accession>
<name>A0A1Z4C2U9_9GAMM</name>
<dbReference type="AlphaFoldDB" id="A0A1Z4C2U9"/>
<evidence type="ECO:0000313" key="2">
    <source>
        <dbReference type="EMBL" id="ASF47866.1"/>
    </source>
</evidence>
<sequence>MIKLSRQKLSLLAVAAAISAFSFTAQAHELRFLSNGYIIGVGSHVEPVIHGQTNGNDFYAAHETVIGDINSSVFLDVSAGDTIELITVPVKLSTEDYNAPITQIFPALTAYSQTTIDDAPGLTASFTFPTAGTYGYIVFGEIKKVGYPTLFFGEKFVCGAGSRDTVYGTSFECAQ</sequence>
<keyword evidence="3" id="KW-1185">Reference proteome</keyword>
<dbReference type="KEGG" id="mpsy:CEK71_18330"/>
<protein>
    <recommendedName>
        <fullName evidence="4">PEP-CTERM sorting domain-containing protein</fullName>
    </recommendedName>
</protein>
<proteinExistence type="predicted"/>
<feature type="chain" id="PRO_5012961324" description="PEP-CTERM sorting domain-containing protein" evidence="1">
    <location>
        <begin position="28"/>
        <end position="175"/>
    </location>
</feature>
<feature type="signal peptide" evidence="1">
    <location>
        <begin position="1"/>
        <end position="27"/>
    </location>
</feature>
<reference evidence="2 3" key="1">
    <citation type="submission" date="2017-06" db="EMBL/GenBank/DDBJ databases">
        <title>Genome Sequencing of the methanotroph Methylovulum psychrotolerants str. HV10-M2 isolated from a high-altitude environment.</title>
        <authorList>
            <person name="Mateos-Rivera A."/>
        </authorList>
    </citation>
    <scope>NUCLEOTIDE SEQUENCE [LARGE SCALE GENOMIC DNA]</scope>
    <source>
        <strain evidence="2 3">HV10_M2</strain>
    </source>
</reference>
<gene>
    <name evidence="2" type="ORF">CEK71_18330</name>
</gene>
<evidence type="ECO:0000256" key="1">
    <source>
        <dbReference type="SAM" id="SignalP"/>
    </source>
</evidence>